<dbReference type="Proteomes" id="UP000281553">
    <property type="component" value="Unassembled WGS sequence"/>
</dbReference>
<dbReference type="OrthoDB" id="6272408at2759"/>
<accession>A0A3P7QLQ9</accession>
<sequence length="111" mass="12449">MNRIVKSQGVLKQLFTTSSPSSAINTPELLIEVYSRSSAFVSHENILRRPKIGSFQNHASMTMATEAYQNYCSNQSLSATFPDFFGYAEDEFDDCRERLDVVVEQALSGLN</sequence>
<reference evidence="1 2" key="1">
    <citation type="submission" date="2018-11" db="EMBL/GenBank/DDBJ databases">
        <authorList>
            <consortium name="Pathogen Informatics"/>
        </authorList>
    </citation>
    <scope>NUCLEOTIDE SEQUENCE [LARGE SCALE GENOMIC DNA]</scope>
</reference>
<proteinExistence type="predicted"/>
<evidence type="ECO:0000313" key="2">
    <source>
        <dbReference type="Proteomes" id="UP000281553"/>
    </source>
</evidence>
<gene>
    <name evidence="1" type="ORF">DILT_LOCUS16028</name>
</gene>
<evidence type="ECO:0000313" key="1">
    <source>
        <dbReference type="EMBL" id="VDN32672.1"/>
    </source>
</evidence>
<dbReference type="EMBL" id="UYRU01082513">
    <property type="protein sequence ID" value="VDN32672.1"/>
    <property type="molecule type" value="Genomic_DNA"/>
</dbReference>
<protein>
    <submittedName>
        <fullName evidence="1">Uncharacterized protein</fullName>
    </submittedName>
</protein>
<name>A0A3P7QLQ9_DIBLA</name>
<feature type="non-terminal residue" evidence="1">
    <location>
        <position position="111"/>
    </location>
</feature>
<keyword evidence="2" id="KW-1185">Reference proteome</keyword>
<dbReference type="AlphaFoldDB" id="A0A3P7QLQ9"/>
<organism evidence="1 2">
    <name type="scientific">Dibothriocephalus latus</name>
    <name type="common">Fish tapeworm</name>
    <name type="synonym">Diphyllobothrium latum</name>
    <dbReference type="NCBI Taxonomy" id="60516"/>
    <lineage>
        <taxon>Eukaryota</taxon>
        <taxon>Metazoa</taxon>
        <taxon>Spiralia</taxon>
        <taxon>Lophotrochozoa</taxon>
        <taxon>Platyhelminthes</taxon>
        <taxon>Cestoda</taxon>
        <taxon>Eucestoda</taxon>
        <taxon>Diphyllobothriidea</taxon>
        <taxon>Diphyllobothriidae</taxon>
        <taxon>Dibothriocephalus</taxon>
    </lineage>
</organism>